<dbReference type="CDD" id="cd16936">
    <property type="entry name" value="HATPase_RsbW-like"/>
    <property type="match status" value="1"/>
</dbReference>
<reference evidence="5" key="1">
    <citation type="journal article" date="2019" name="Int. J. Syst. Evol. Microbiol.">
        <title>The Global Catalogue of Microorganisms (GCM) 10K type strain sequencing project: providing services to taxonomists for standard genome sequencing and annotation.</title>
        <authorList>
            <consortium name="The Broad Institute Genomics Platform"/>
            <consortium name="The Broad Institute Genome Sequencing Center for Infectious Disease"/>
            <person name="Wu L."/>
            <person name="Ma J."/>
        </authorList>
    </citation>
    <scope>NUCLEOTIDE SEQUENCE [LARGE SCALE GENOMIC DNA]</scope>
    <source>
        <strain evidence="5">JCM 18409</strain>
    </source>
</reference>
<evidence type="ECO:0000259" key="3">
    <source>
        <dbReference type="Pfam" id="PF13581"/>
    </source>
</evidence>
<dbReference type="PANTHER" id="PTHR35526">
    <property type="entry name" value="ANTI-SIGMA-F FACTOR RSBW-RELATED"/>
    <property type="match status" value="1"/>
</dbReference>
<feature type="compositionally biased region" description="Basic residues" evidence="2">
    <location>
        <begin position="1"/>
        <end position="10"/>
    </location>
</feature>
<evidence type="ECO:0000313" key="4">
    <source>
        <dbReference type="EMBL" id="GAA5039696.1"/>
    </source>
</evidence>
<dbReference type="SUPFAM" id="SSF55874">
    <property type="entry name" value="ATPase domain of HSP90 chaperone/DNA topoisomerase II/histidine kinase"/>
    <property type="match status" value="1"/>
</dbReference>
<dbReference type="InterPro" id="IPR050267">
    <property type="entry name" value="Anti-sigma-factor_SerPK"/>
</dbReference>
<organism evidence="4 5">
    <name type="scientific">Streptomyces siamensis</name>
    <dbReference type="NCBI Taxonomy" id="1274986"/>
    <lineage>
        <taxon>Bacteria</taxon>
        <taxon>Bacillati</taxon>
        <taxon>Actinomycetota</taxon>
        <taxon>Actinomycetes</taxon>
        <taxon>Kitasatosporales</taxon>
        <taxon>Streptomycetaceae</taxon>
        <taxon>Streptomyces</taxon>
    </lineage>
</organism>
<keyword evidence="1" id="KW-0418">Kinase</keyword>
<dbReference type="RefSeq" id="WP_345658754.1">
    <property type="nucleotide sequence ID" value="NZ_BAABKB010000072.1"/>
</dbReference>
<feature type="region of interest" description="Disordered" evidence="2">
    <location>
        <begin position="1"/>
        <end position="53"/>
    </location>
</feature>
<dbReference type="Gene3D" id="3.30.565.10">
    <property type="entry name" value="Histidine kinase-like ATPase, C-terminal domain"/>
    <property type="match status" value="1"/>
</dbReference>
<evidence type="ECO:0000313" key="5">
    <source>
        <dbReference type="Proteomes" id="UP001501759"/>
    </source>
</evidence>
<comment type="caution">
    <text evidence="4">The sequence shown here is derived from an EMBL/GenBank/DDBJ whole genome shotgun (WGS) entry which is preliminary data.</text>
</comment>
<dbReference type="InterPro" id="IPR003594">
    <property type="entry name" value="HATPase_dom"/>
</dbReference>
<gene>
    <name evidence="4" type="ORF">GCM10023335_89240</name>
</gene>
<keyword evidence="5" id="KW-1185">Reference proteome</keyword>
<sequence length="213" mass="22458">MTASRAHRRGPSPSLADDVHARLPDGRASACDDHGADDRSPAARPRPAEAADDIPLTAVPAVPLLASASGATPAAPVDQAHLLRTTVPAHPSRSPRLRAMVTEHLRHLRLAPEHLDNAVLATDELFGNALKHGSPDRGDTVTVTIEYTRSELRITVADRSPALPRPRSADGAEESGRGLAIVAALTDEWGVAPPDPGLTGKKVWFTLVLQGLP</sequence>
<dbReference type="Proteomes" id="UP001501759">
    <property type="component" value="Unassembled WGS sequence"/>
</dbReference>
<feature type="domain" description="Histidine kinase/HSP90-like ATPase" evidence="3">
    <location>
        <begin position="87"/>
        <end position="191"/>
    </location>
</feature>
<evidence type="ECO:0000256" key="1">
    <source>
        <dbReference type="ARBA" id="ARBA00022527"/>
    </source>
</evidence>
<protein>
    <recommendedName>
        <fullName evidence="3">Histidine kinase/HSP90-like ATPase domain-containing protein</fullName>
    </recommendedName>
</protein>
<dbReference type="Pfam" id="PF13581">
    <property type="entry name" value="HATPase_c_2"/>
    <property type="match status" value="1"/>
</dbReference>
<proteinExistence type="predicted"/>
<dbReference type="PANTHER" id="PTHR35526:SF3">
    <property type="entry name" value="ANTI-SIGMA-F FACTOR RSBW"/>
    <property type="match status" value="1"/>
</dbReference>
<evidence type="ECO:0000256" key="2">
    <source>
        <dbReference type="SAM" id="MobiDB-lite"/>
    </source>
</evidence>
<accession>A0ABP9JR60</accession>
<dbReference type="EMBL" id="BAABKB010000072">
    <property type="protein sequence ID" value="GAA5039696.1"/>
    <property type="molecule type" value="Genomic_DNA"/>
</dbReference>
<dbReference type="InterPro" id="IPR036890">
    <property type="entry name" value="HATPase_C_sf"/>
</dbReference>
<name>A0ABP9JR60_9ACTN</name>
<keyword evidence="1" id="KW-0808">Transferase</keyword>
<feature type="compositionally biased region" description="Basic and acidic residues" evidence="2">
    <location>
        <begin position="17"/>
        <end position="49"/>
    </location>
</feature>
<keyword evidence="1" id="KW-0723">Serine/threonine-protein kinase</keyword>